<dbReference type="Pfam" id="PF04187">
    <property type="entry name" value="Cofac_haem_bdg"/>
    <property type="match status" value="1"/>
</dbReference>
<dbReference type="CDD" id="cd14727">
    <property type="entry name" value="ChanN-like"/>
    <property type="match status" value="1"/>
</dbReference>
<evidence type="ECO:0000313" key="3">
    <source>
        <dbReference type="EMBL" id="MBB3191004.1"/>
    </source>
</evidence>
<feature type="domain" description="PDZ" evidence="2">
    <location>
        <begin position="326"/>
        <end position="392"/>
    </location>
</feature>
<dbReference type="PROSITE" id="PS50106">
    <property type="entry name" value="PDZ"/>
    <property type="match status" value="1"/>
</dbReference>
<accession>A0A839VEB8</accession>
<dbReference type="Gene3D" id="3.40.50.11550">
    <property type="match status" value="1"/>
</dbReference>
<evidence type="ECO:0000259" key="2">
    <source>
        <dbReference type="PROSITE" id="PS50106"/>
    </source>
</evidence>
<dbReference type="InterPro" id="IPR001478">
    <property type="entry name" value="PDZ"/>
</dbReference>
<dbReference type="EMBL" id="JACHXP010000010">
    <property type="protein sequence ID" value="MBB3191004.1"/>
    <property type="molecule type" value="Genomic_DNA"/>
</dbReference>
<dbReference type="InterPro" id="IPR036034">
    <property type="entry name" value="PDZ_sf"/>
</dbReference>
<gene>
    <name evidence="3" type="ORF">FHR94_002248</name>
</gene>
<sequence length="406" mass="43571">MPPAQRPRALTYLRASGLALLISLGLPLTALAERCPMPGQWQRGDGTPVATDILMEELAGQRIVLLGEQHDRLAHHRWQLHTLAGLHALRPELVIGLEMLPREAQPALDAWVAGELGEAAFLEASGWQKAWGLDPALYLPILHFARMHRIPLVALNVTPALRGRLAGDGWERVPAGERHGITPPTAPPPAYRQALAEDFERHGEGDRNRHTGQENDAGHAEAPGDERHAALERFIAAQLVWDRAMASALAEASEDGRLAVGLMGLRHLSYGHGVPHQLAGLGVAAQRAVLPREMGPDCQAPPGGLADAFFLLGDEARHTPPEPPRLGVQVGPHPEGVRIEAVTPGSVAEAAGLAKGDVLLAAAGRPLDRPGELVERVRRQPPGTLLPLTRRRGGETTEVLARFPAP</sequence>
<organism evidence="3 4">
    <name type="scientific">Halomonas cerina</name>
    <dbReference type="NCBI Taxonomy" id="447424"/>
    <lineage>
        <taxon>Bacteria</taxon>
        <taxon>Pseudomonadati</taxon>
        <taxon>Pseudomonadota</taxon>
        <taxon>Gammaproteobacteria</taxon>
        <taxon>Oceanospirillales</taxon>
        <taxon>Halomonadaceae</taxon>
        <taxon>Halomonas</taxon>
    </lineage>
</organism>
<dbReference type="SUPFAM" id="SSF50156">
    <property type="entry name" value="PDZ domain-like"/>
    <property type="match status" value="1"/>
</dbReference>
<dbReference type="RefSeq" id="WP_183325795.1">
    <property type="nucleotide sequence ID" value="NZ_JACHXP010000010.1"/>
</dbReference>
<dbReference type="AlphaFoldDB" id="A0A839VEB8"/>
<reference evidence="3 4" key="1">
    <citation type="submission" date="2020-08" db="EMBL/GenBank/DDBJ databases">
        <title>Genomic Encyclopedia of Type Strains, Phase III (KMG-III): the genomes of soil and plant-associated and newly described type strains.</title>
        <authorList>
            <person name="Whitman W."/>
        </authorList>
    </citation>
    <scope>NUCLEOTIDE SEQUENCE [LARGE SCALE GENOMIC DNA]</scope>
    <source>
        <strain evidence="3 4">CECT 7282</strain>
    </source>
</reference>
<dbReference type="SMART" id="SM00228">
    <property type="entry name" value="PDZ"/>
    <property type="match status" value="1"/>
</dbReference>
<dbReference type="SUPFAM" id="SSF159501">
    <property type="entry name" value="EreA/ChaN-like"/>
    <property type="match status" value="1"/>
</dbReference>
<dbReference type="Gene3D" id="2.30.42.10">
    <property type="match status" value="1"/>
</dbReference>
<feature type="region of interest" description="Disordered" evidence="1">
    <location>
        <begin position="201"/>
        <end position="224"/>
    </location>
</feature>
<proteinExistence type="predicted"/>
<dbReference type="Pfam" id="PF13180">
    <property type="entry name" value="PDZ_2"/>
    <property type="match status" value="1"/>
</dbReference>
<evidence type="ECO:0000313" key="4">
    <source>
        <dbReference type="Proteomes" id="UP000547614"/>
    </source>
</evidence>
<keyword evidence="4" id="KW-1185">Reference proteome</keyword>
<name>A0A839VEB8_9GAMM</name>
<comment type="caution">
    <text evidence="3">The sequence shown here is derived from an EMBL/GenBank/DDBJ whole genome shotgun (WGS) entry which is preliminary data.</text>
</comment>
<dbReference type="Proteomes" id="UP000547614">
    <property type="component" value="Unassembled WGS sequence"/>
</dbReference>
<dbReference type="InterPro" id="IPR007314">
    <property type="entry name" value="Cofac_haem-bd_dom"/>
</dbReference>
<protein>
    <submittedName>
        <fullName evidence="3">Putative iron-regulated protein</fullName>
    </submittedName>
</protein>
<evidence type="ECO:0000256" key="1">
    <source>
        <dbReference type="SAM" id="MobiDB-lite"/>
    </source>
</evidence>